<dbReference type="OrthoDB" id="9791537at2"/>
<keyword evidence="3" id="KW-0804">Transcription</keyword>
<dbReference type="PANTHER" id="PTHR40661:SF3">
    <property type="entry name" value="FELS-1 PROPHAGE TRANSCRIPTIONAL REGULATOR"/>
    <property type="match status" value="1"/>
</dbReference>
<dbReference type="Pfam" id="PF00717">
    <property type="entry name" value="Peptidase_S24"/>
    <property type="match status" value="1"/>
</dbReference>
<dbReference type="InterPro" id="IPR015927">
    <property type="entry name" value="Peptidase_S24_S26A/B/C"/>
</dbReference>
<dbReference type="EMBL" id="LWRY01000160">
    <property type="protein sequence ID" value="OCX70610.1"/>
    <property type="molecule type" value="Genomic_DNA"/>
</dbReference>
<sequence>MLVFDCSINPYSFRMGYKENRKANLAKLVEEYGSANKLVDAMSARLGPGDKLNPKYLNQILSGFMGERDKKPRDLGDKAAAKIEKALGLPANWMDQDHSSPASNEVAYPLAVNFGGDEHEADLVDLGPSLAPRMIPVVGMAQLGDNGFYEELGFPPGDGDGFIQAVTKDVNAYALKVRGNSMHPAIRDGWIVMVEPNREPQIGEFVVVQCADGRKMVKEFLGWRGDELILQSVNENYGRLTLHPSEVRAIQAVGGIHPPSKREIR</sequence>
<dbReference type="Proteomes" id="UP000095008">
    <property type="component" value="Unassembled WGS sequence"/>
</dbReference>
<feature type="domain" description="Peptidase S24/S26A/S26B/S26C" evidence="4">
    <location>
        <begin position="167"/>
        <end position="248"/>
    </location>
</feature>
<dbReference type="RefSeq" id="WP_051690646.1">
    <property type="nucleotide sequence ID" value="NZ_JABBDW010000008.1"/>
</dbReference>
<dbReference type="InterPro" id="IPR036286">
    <property type="entry name" value="LexA/Signal_pep-like_sf"/>
</dbReference>
<evidence type="ECO:0000313" key="5">
    <source>
        <dbReference type="EMBL" id="OCX70610.1"/>
    </source>
</evidence>
<keyword evidence="1" id="KW-0805">Transcription regulation</keyword>
<dbReference type="CDD" id="cd06529">
    <property type="entry name" value="S24_LexA-like"/>
    <property type="match status" value="1"/>
</dbReference>
<keyword evidence="2" id="KW-0238">DNA-binding</keyword>
<protein>
    <recommendedName>
        <fullName evidence="4">Peptidase S24/S26A/S26B/S26C domain-containing protein</fullName>
    </recommendedName>
</protein>
<organism evidence="5 6">
    <name type="scientific">Acidithiobacillus thiooxidans</name>
    <name type="common">Thiobacillus thiooxidans</name>
    <dbReference type="NCBI Taxonomy" id="930"/>
    <lineage>
        <taxon>Bacteria</taxon>
        <taxon>Pseudomonadati</taxon>
        <taxon>Pseudomonadota</taxon>
        <taxon>Acidithiobacillia</taxon>
        <taxon>Acidithiobacillales</taxon>
        <taxon>Acidithiobacillaceae</taxon>
        <taxon>Acidithiobacillus</taxon>
    </lineage>
</organism>
<evidence type="ECO:0000256" key="1">
    <source>
        <dbReference type="ARBA" id="ARBA00023015"/>
    </source>
</evidence>
<dbReference type="PANTHER" id="PTHR40661">
    <property type="match status" value="1"/>
</dbReference>
<accession>A0A1C2J3Y9</accession>
<dbReference type="InterPro" id="IPR039418">
    <property type="entry name" value="LexA-like"/>
</dbReference>
<evidence type="ECO:0000313" key="6">
    <source>
        <dbReference type="Proteomes" id="UP000095008"/>
    </source>
</evidence>
<dbReference type="Gene3D" id="2.10.109.10">
    <property type="entry name" value="Umud Fragment, subunit A"/>
    <property type="match status" value="1"/>
</dbReference>
<evidence type="ECO:0000259" key="4">
    <source>
        <dbReference type="Pfam" id="PF00717"/>
    </source>
</evidence>
<dbReference type="GeneID" id="60696770"/>
<evidence type="ECO:0000256" key="3">
    <source>
        <dbReference type="ARBA" id="ARBA00023163"/>
    </source>
</evidence>
<reference evidence="5" key="1">
    <citation type="journal article" date="2016" name="Int. J. Mol. Sci.">
        <title>Comparative genomics of the extreme acidophile Acidithiobacillus thiooxidans reveals intraspecific divergence and niche adaptation.</title>
        <authorList>
            <person name="Zhang X."/>
            <person name="Feng X."/>
            <person name="Tao J."/>
            <person name="Ma L."/>
            <person name="Xiao Y."/>
            <person name="Liang Y."/>
            <person name="Liu X."/>
            <person name="Yin H."/>
        </authorList>
    </citation>
    <scope>NUCLEOTIDE SEQUENCE [LARGE SCALE GENOMIC DNA]</scope>
    <source>
        <strain evidence="5">DXS-W</strain>
    </source>
</reference>
<dbReference type="AlphaFoldDB" id="A0A1C2J3Y9"/>
<dbReference type="GO" id="GO:0003677">
    <property type="term" value="F:DNA binding"/>
    <property type="evidence" value="ECO:0007669"/>
    <property type="project" value="UniProtKB-KW"/>
</dbReference>
<evidence type="ECO:0000256" key="2">
    <source>
        <dbReference type="ARBA" id="ARBA00023125"/>
    </source>
</evidence>
<proteinExistence type="predicted"/>
<name>A0A1C2J3Y9_ACITH</name>
<gene>
    <name evidence="5" type="ORF">A6M23_13830</name>
</gene>
<keyword evidence="6" id="KW-1185">Reference proteome</keyword>
<comment type="caution">
    <text evidence="5">The sequence shown here is derived from an EMBL/GenBank/DDBJ whole genome shotgun (WGS) entry which is preliminary data.</text>
</comment>
<dbReference type="SUPFAM" id="SSF51306">
    <property type="entry name" value="LexA/Signal peptidase"/>
    <property type="match status" value="1"/>
</dbReference>